<keyword evidence="5" id="KW-0813">Transport</keyword>
<keyword evidence="7" id="KW-1003">Cell membrane</keyword>
<keyword evidence="8 13" id="KW-0812">Transmembrane</keyword>
<evidence type="ECO:0000313" key="14">
    <source>
        <dbReference type="EMBL" id="KMW16935.1"/>
    </source>
</evidence>
<keyword evidence="6" id="KW-0050">Antiport</keyword>
<feature type="transmembrane region" description="Helical" evidence="13">
    <location>
        <begin position="51"/>
        <end position="75"/>
    </location>
</feature>
<reference evidence="14 15" key="1">
    <citation type="submission" date="2011-04" db="EMBL/GenBank/DDBJ databases">
        <title>The Genome Sequence of Clostridium citroniae WAL-19142.</title>
        <authorList>
            <consortium name="The Broad Institute Genome Sequencing Platform"/>
            <person name="Earl A."/>
            <person name="Ward D."/>
            <person name="Feldgarden M."/>
            <person name="Gevers D."/>
            <person name="Warren Y.A."/>
            <person name="Tyrrell K.L."/>
            <person name="Citron D.M."/>
            <person name="Goldstein E.J."/>
            <person name="Daigneault M."/>
            <person name="Allen-Vercoe E."/>
            <person name="Young S.K."/>
            <person name="Zeng Q."/>
            <person name="Gargeya S."/>
            <person name="Fitzgerald M."/>
            <person name="Haas B."/>
            <person name="Abouelleil A."/>
            <person name="Alvarado L."/>
            <person name="Arachchi H.M."/>
            <person name="Berlin A."/>
            <person name="Brown A."/>
            <person name="Chapman S.B."/>
            <person name="Chen Z."/>
            <person name="Dunbar C."/>
            <person name="Freedman E."/>
            <person name="Gearin G."/>
            <person name="Gellesch M."/>
            <person name="Goldberg J."/>
            <person name="Griggs A."/>
            <person name="Gujja S."/>
            <person name="Heilman E.R."/>
            <person name="Heiman D."/>
            <person name="Howarth C."/>
            <person name="Larson L."/>
            <person name="Lui A."/>
            <person name="MacDonald P.J."/>
            <person name="Mehta T."/>
            <person name="Montmayeur A."/>
            <person name="Murphy C."/>
            <person name="Neiman D."/>
            <person name="Pearson M."/>
            <person name="Priest M."/>
            <person name="Roberts A."/>
            <person name="Saif S."/>
            <person name="Shea T."/>
            <person name="Shenoy N."/>
            <person name="Sisk P."/>
            <person name="Stolte C."/>
            <person name="Sykes S."/>
            <person name="White J."/>
            <person name="Yandava C."/>
            <person name="Wortman J."/>
            <person name="Nusbaum C."/>
            <person name="Birren B."/>
        </authorList>
    </citation>
    <scope>NUCLEOTIDE SEQUENCE [LARGE SCALE GENOMIC DNA]</scope>
    <source>
        <strain evidence="14 15">WAL-19142</strain>
    </source>
</reference>
<dbReference type="EMBL" id="ADLK01000028">
    <property type="protein sequence ID" value="KMW16935.1"/>
    <property type="molecule type" value="Genomic_DNA"/>
</dbReference>
<accession>A0A0J9EMN8</accession>
<dbReference type="PIRSF" id="PIRSF006603">
    <property type="entry name" value="DinF"/>
    <property type="match status" value="1"/>
</dbReference>
<name>A0A0J9EMN8_9FIRM</name>
<dbReference type="GO" id="GO:0042910">
    <property type="term" value="F:xenobiotic transmembrane transporter activity"/>
    <property type="evidence" value="ECO:0007669"/>
    <property type="project" value="InterPro"/>
</dbReference>
<feature type="transmembrane region" description="Helical" evidence="13">
    <location>
        <begin position="12"/>
        <end position="39"/>
    </location>
</feature>
<keyword evidence="10" id="KW-0406">Ion transport</keyword>
<evidence type="ECO:0000256" key="2">
    <source>
        <dbReference type="ARBA" id="ARBA00004651"/>
    </source>
</evidence>
<dbReference type="GO" id="GO:0006811">
    <property type="term" value="P:monoatomic ion transport"/>
    <property type="evidence" value="ECO:0007669"/>
    <property type="project" value="UniProtKB-KW"/>
</dbReference>
<dbReference type="InterPro" id="IPR050222">
    <property type="entry name" value="MATE_MdtK"/>
</dbReference>
<dbReference type="PATRIC" id="fig|742734.4.peg.3850"/>
<gene>
    <name evidence="14" type="ORF">HMPREF9470_03588</name>
</gene>
<comment type="function">
    <text evidence="1">Multidrug efflux pump.</text>
</comment>
<feature type="transmembrane region" description="Helical" evidence="13">
    <location>
        <begin position="319"/>
        <end position="337"/>
    </location>
</feature>
<protein>
    <recommendedName>
        <fullName evidence="4">Probable multidrug resistance protein NorM</fullName>
    </recommendedName>
    <alternativeName>
        <fullName evidence="12">Multidrug-efflux transporter</fullName>
    </alternativeName>
</protein>
<comment type="similarity">
    <text evidence="3">Belongs to the multi antimicrobial extrusion (MATE) (TC 2.A.66.1) family.</text>
</comment>
<proteinExistence type="inferred from homology"/>
<comment type="caution">
    <text evidence="14">The sequence shown here is derived from an EMBL/GenBank/DDBJ whole genome shotgun (WGS) entry which is preliminary data.</text>
</comment>
<feature type="transmembrane region" description="Helical" evidence="13">
    <location>
        <begin position="166"/>
        <end position="187"/>
    </location>
</feature>
<dbReference type="NCBIfam" id="TIGR00797">
    <property type="entry name" value="matE"/>
    <property type="match status" value="1"/>
</dbReference>
<evidence type="ECO:0000256" key="4">
    <source>
        <dbReference type="ARBA" id="ARBA00020268"/>
    </source>
</evidence>
<feature type="transmembrane region" description="Helical" evidence="13">
    <location>
        <begin position="199"/>
        <end position="220"/>
    </location>
</feature>
<dbReference type="PANTHER" id="PTHR43298">
    <property type="entry name" value="MULTIDRUG RESISTANCE PROTEIN NORM-RELATED"/>
    <property type="match status" value="1"/>
</dbReference>
<evidence type="ECO:0000256" key="7">
    <source>
        <dbReference type="ARBA" id="ARBA00022475"/>
    </source>
</evidence>
<organism evidence="14 15">
    <name type="scientific">[Clostridium] citroniae WAL-19142</name>
    <dbReference type="NCBI Taxonomy" id="742734"/>
    <lineage>
        <taxon>Bacteria</taxon>
        <taxon>Bacillati</taxon>
        <taxon>Bacillota</taxon>
        <taxon>Clostridia</taxon>
        <taxon>Lachnospirales</taxon>
        <taxon>Lachnospiraceae</taxon>
        <taxon>Enterocloster</taxon>
    </lineage>
</organism>
<dbReference type="GO" id="GO:0015297">
    <property type="term" value="F:antiporter activity"/>
    <property type="evidence" value="ECO:0007669"/>
    <property type="project" value="UniProtKB-KW"/>
</dbReference>
<dbReference type="Proteomes" id="UP000037392">
    <property type="component" value="Unassembled WGS sequence"/>
</dbReference>
<evidence type="ECO:0000256" key="13">
    <source>
        <dbReference type="SAM" id="Phobius"/>
    </source>
</evidence>
<dbReference type="PANTHER" id="PTHR43298:SF2">
    <property type="entry name" value="FMN_FAD EXPORTER YEEO-RELATED"/>
    <property type="match status" value="1"/>
</dbReference>
<feature type="transmembrane region" description="Helical" evidence="13">
    <location>
        <begin position="383"/>
        <end position="406"/>
    </location>
</feature>
<dbReference type="InterPro" id="IPR048279">
    <property type="entry name" value="MdtK-like"/>
</dbReference>
<keyword evidence="9 13" id="KW-1133">Transmembrane helix</keyword>
<feature type="transmembrane region" description="Helical" evidence="13">
    <location>
        <begin position="87"/>
        <end position="112"/>
    </location>
</feature>
<sequence>MEYMFSNRSIKNMLIPLVIEQVLVMMVGIADTVMISYAGEAAISGVALVDMIGYLVTTVLAAVDTGGAVIVSQYLGKKAKENANESASQLVTVSFLFSLALMVFCVLFHTLILRLLFGKVMPDVMAAANTYFVITALSYPFLGLYNSSAALYRSMKRTKVTMYVSLLMNVLNIAGNAIGIFVLHAGVSGVAVPTLISRSAAAVIMVGLAFQSSNEIFICWRHLLAWNRKLIGKILGIAVPNGIENGLFALGKVLVTSIVAMFGTTQIAANGIANSVDQIAVLVVNAVNLAIIPLVGRCIGAGEQDQAKAYTKKLMKISYLYTAILGGVVIAWLPVILQLFDVSEETYKVTVWLVVSHNILAIALHPTSFNLANSLRASGDVKITMYIGIGSMVVFRLGTAVLLGILCGFGVFGVWAAMGMDWLARSMAFTIRYKSGKWRRMKTI</sequence>
<evidence type="ECO:0000313" key="15">
    <source>
        <dbReference type="Proteomes" id="UP000037392"/>
    </source>
</evidence>
<evidence type="ECO:0000256" key="6">
    <source>
        <dbReference type="ARBA" id="ARBA00022449"/>
    </source>
</evidence>
<dbReference type="Pfam" id="PF01554">
    <property type="entry name" value="MatE"/>
    <property type="match status" value="2"/>
</dbReference>
<evidence type="ECO:0000256" key="5">
    <source>
        <dbReference type="ARBA" id="ARBA00022448"/>
    </source>
</evidence>
<feature type="transmembrane region" description="Helical" evidence="13">
    <location>
        <begin position="279"/>
        <end position="299"/>
    </location>
</feature>
<evidence type="ECO:0000256" key="9">
    <source>
        <dbReference type="ARBA" id="ARBA00022989"/>
    </source>
</evidence>
<feature type="transmembrane region" description="Helical" evidence="13">
    <location>
        <begin position="349"/>
        <end position="371"/>
    </location>
</feature>
<evidence type="ECO:0000256" key="10">
    <source>
        <dbReference type="ARBA" id="ARBA00023065"/>
    </source>
</evidence>
<evidence type="ECO:0000256" key="12">
    <source>
        <dbReference type="ARBA" id="ARBA00031636"/>
    </source>
</evidence>
<evidence type="ECO:0000256" key="11">
    <source>
        <dbReference type="ARBA" id="ARBA00023136"/>
    </source>
</evidence>
<feature type="transmembrane region" description="Helical" evidence="13">
    <location>
        <begin position="253"/>
        <end position="273"/>
    </location>
</feature>
<evidence type="ECO:0000256" key="3">
    <source>
        <dbReference type="ARBA" id="ARBA00010199"/>
    </source>
</evidence>
<dbReference type="InterPro" id="IPR002528">
    <property type="entry name" value="MATE_fam"/>
</dbReference>
<comment type="subcellular location">
    <subcellularLocation>
        <location evidence="2">Cell membrane</location>
        <topology evidence="2">Multi-pass membrane protein</topology>
    </subcellularLocation>
</comment>
<dbReference type="GO" id="GO:0005886">
    <property type="term" value="C:plasma membrane"/>
    <property type="evidence" value="ECO:0007669"/>
    <property type="project" value="UniProtKB-SubCell"/>
</dbReference>
<feature type="transmembrane region" description="Helical" evidence="13">
    <location>
        <begin position="124"/>
        <end position="145"/>
    </location>
</feature>
<dbReference type="AlphaFoldDB" id="A0A0J9EMN8"/>
<evidence type="ECO:0000256" key="8">
    <source>
        <dbReference type="ARBA" id="ARBA00022692"/>
    </source>
</evidence>
<evidence type="ECO:0000256" key="1">
    <source>
        <dbReference type="ARBA" id="ARBA00003408"/>
    </source>
</evidence>
<keyword evidence="11 13" id="KW-0472">Membrane</keyword>